<dbReference type="AlphaFoldDB" id="A0A3N7EJL7"/>
<dbReference type="Proteomes" id="UP000006729">
    <property type="component" value="Chromosome 1"/>
</dbReference>
<accession>A0A3N7EJL7</accession>
<keyword evidence="2" id="KW-1185">Reference proteome</keyword>
<evidence type="ECO:0000313" key="2">
    <source>
        <dbReference type="Proteomes" id="UP000006729"/>
    </source>
</evidence>
<evidence type="ECO:0000313" key="1">
    <source>
        <dbReference type="EMBL" id="RQO85385.1"/>
    </source>
</evidence>
<organism evidence="1 2">
    <name type="scientific">Populus trichocarpa</name>
    <name type="common">Western balsam poplar</name>
    <name type="synonym">Populus balsamifera subsp. trichocarpa</name>
    <dbReference type="NCBI Taxonomy" id="3694"/>
    <lineage>
        <taxon>Eukaryota</taxon>
        <taxon>Viridiplantae</taxon>
        <taxon>Streptophyta</taxon>
        <taxon>Embryophyta</taxon>
        <taxon>Tracheophyta</taxon>
        <taxon>Spermatophyta</taxon>
        <taxon>Magnoliopsida</taxon>
        <taxon>eudicotyledons</taxon>
        <taxon>Gunneridae</taxon>
        <taxon>Pentapetalae</taxon>
        <taxon>rosids</taxon>
        <taxon>fabids</taxon>
        <taxon>Malpighiales</taxon>
        <taxon>Salicaceae</taxon>
        <taxon>Saliceae</taxon>
        <taxon>Populus</taxon>
    </lineage>
</organism>
<dbReference type="EMBL" id="CM009290">
    <property type="protein sequence ID" value="RQO85385.1"/>
    <property type="molecule type" value="Genomic_DNA"/>
</dbReference>
<gene>
    <name evidence="1" type="ORF">POPTR_001G259233</name>
</gene>
<protein>
    <submittedName>
        <fullName evidence="1">Uncharacterized protein</fullName>
    </submittedName>
</protein>
<name>A0A3N7EJL7_POPTR</name>
<dbReference type="InParanoid" id="A0A3N7EJL7"/>
<proteinExistence type="predicted"/>
<reference evidence="1 2" key="1">
    <citation type="journal article" date="2006" name="Science">
        <title>The genome of black cottonwood, Populus trichocarpa (Torr. &amp; Gray).</title>
        <authorList>
            <person name="Tuskan G.A."/>
            <person name="Difazio S."/>
            <person name="Jansson S."/>
            <person name="Bohlmann J."/>
            <person name="Grigoriev I."/>
            <person name="Hellsten U."/>
            <person name="Putnam N."/>
            <person name="Ralph S."/>
            <person name="Rombauts S."/>
            <person name="Salamov A."/>
            <person name="Schein J."/>
            <person name="Sterck L."/>
            <person name="Aerts A."/>
            <person name="Bhalerao R.R."/>
            <person name="Bhalerao R.P."/>
            <person name="Blaudez D."/>
            <person name="Boerjan W."/>
            <person name="Brun A."/>
            <person name="Brunner A."/>
            <person name="Busov V."/>
            <person name="Campbell M."/>
            <person name="Carlson J."/>
            <person name="Chalot M."/>
            <person name="Chapman J."/>
            <person name="Chen G.L."/>
            <person name="Cooper D."/>
            <person name="Coutinho P.M."/>
            <person name="Couturier J."/>
            <person name="Covert S."/>
            <person name="Cronk Q."/>
            <person name="Cunningham R."/>
            <person name="Davis J."/>
            <person name="Degroeve S."/>
            <person name="Dejardin A."/>
            <person name="Depamphilis C."/>
            <person name="Detter J."/>
            <person name="Dirks B."/>
            <person name="Dubchak I."/>
            <person name="Duplessis S."/>
            <person name="Ehlting J."/>
            <person name="Ellis B."/>
            <person name="Gendler K."/>
            <person name="Goodstein D."/>
            <person name="Gribskov M."/>
            <person name="Grimwood J."/>
            <person name="Groover A."/>
            <person name="Gunter L."/>
            <person name="Hamberger B."/>
            <person name="Heinze B."/>
            <person name="Helariutta Y."/>
            <person name="Henrissat B."/>
            <person name="Holligan D."/>
            <person name="Holt R."/>
            <person name="Huang W."/>
            <person name="Islam-Faridi N."/>
            <person name="Jones S."/>
            <person name="Jones-Rhoades M."/>
            <person name="Jorgensen R."/>
            <person name="Joshi C."/>
            <person name="Kangasjarvi J."/>
            <person name="Karlsson J."/>
            <person name="Kelleher C."/>
            <person name="Kirkpatrick R."/>
            <person name="Kirst M."/>
            <person name="Kohler A."/>
            <person name="Kalluri U."/>
            <person name="Larimer F."/>
            <person name="Leebens-Mack J."/>
            <person name="Leple J.C."/>
            <person name="Locascio P."/>
            <person name="Lou Y."/>
            <person name="Lucas S."/>
            <person name="Martin F."/>
            <person name="Montanini B."/>
            <person name="Napoli C."/>
            <person name="Nelson D.R."/>
            <person name="Nelson C."/>
            <person name="Nieminen K."/>
            <person name="Nilsson O."/>
            <person name="Pereda V."/>
            <person name="Peter G."/>
            <person name="Philippe R."/>
            <person name="Pilate G."/>
            <person name="Poliakov A."/>
            <person name="Razumovskaya J."/>
            <person name="Richardson P."/>
            <person name="Rinaldi C."/>
            <person name="Ritland K."/>
            <person name="Rouze P."/>
            <person name="Ryaboy D."/>
            <person name="Schmutz J."/>
            <person name="Schrader J."/>
            <person name="Segerman B."/>
            <person name="Shin H."/>
            <person name="Siddiqui A."/>
            <person name="Sterky F."/>
            <person name="Terry A."/>
            <person name="Tsai C.J."/>
            <person name="Uberbacher E."/>
            <person name="Unneberg P."/>
            <person name="Vahala J."/>
            <person name="Wall K."/>
            <person name="Wessler S."/>
            <person name="Yang G."/>
            <person name="Yin T."/>
            <person name="Douglas C."/>
            <person name="Marra M."/>
            <person name="Sandberg G."/>
            <person name="Van de Peer Y."/>
            <person name="Rokhsar D."/>
        </authorList>
    </citation>
    <scope>NUCLEOTIDE SEQUENCE [LARGE SCALE GENOMIC DNA]</scope>
    <source>
        <strain evidence="2">cv. Nisqually</strain>
    </source>
</reference>
<sequence length="55" mass="6357">MGKACRQYLEPCFINGKVVTSDIIYGYYSRSSCCSIYSRNRLSLSLMKSLCEDRF</sequence>